<proteinExistence type="predicted"/>
<dbReference type="RefSeq" id="WP_086437137.1">
    <property type="nucleotide sequence ID" value="NZ_FXWG01000002.1"/>
</dbReference>
<dbReference type="AlphaFoldDB" id="A0A1Y6F6F5"/>
<evidence type="ECO:0000313" key="2">
    <source>
        <dbReference type="EMBL" id="SMQ68910.1"/>
    </source>
</evidence>
<accession>A0A1Y6F6F5</accession>
<evidence type="ECO:0008006" key="4">
    <source>
        <dbReference type="Google" id="ProtNLM"/>
    </source>
</evidence>
<name>A0A1Y6F6F5_9SPHN</name>
<dbReference type="OrthoDB" id="7338723at2"/>
<evidence type="ECO:0000256" key="1">
    <source>
        <dbReference type="SAM" id="SignalP"/>
    </source>
</evidence>
<reference evidence="3" key="1">
    <citation type="submission" date="2017-04" db="EMBL/GenBank/DDBJ databases">
        <authorList>
            <person name="Varghese N."/>
            <person name="Submissions S."/>
        </authorList>
    </citation>
    <scope>NUCLEOTIDE SEQUENCE [LARGE SCALE GENOMIC DNA]</scope>
</reference>
<keyword evidence="3" id="KW-1185">Reference proteome</keyword>
<feature type="signal peptide" evidence="1">
    <location>
        <begin position="1"/>
        <end position="26"/>
    </location>
</feature>
<dbReference type="EMBL" id="FXWG01000002">
    <property type="protein sequence ID" value="SMQ68910.1"/>
    <property type="molecule type" value="Genomic_DNA"/>
</dbReference>
<feature type="chain" id="PRO_5012464286" description="Peptidase family M48" evidence="1">
    <location>
        <begin position="27"/>
        <end position="334"/>
    </location>
</feature>
<organism evidence="2 3">
    <name type="scientific">Altererythrobacter xiamenensis</name>
    <dbReference type="NCBI Taxonomy" id="1316679"/>
    <lineage>
        <taxon>Bacteria</taxon>
        <taxon>Pseudomonadati</taxon>
        <taxon>Pseudomonadota</taxon>
        <taxon>Alphaproteobacteria</taxon>
        <taxon>Sphingomonadales</taxon>
        <taxon>Erythrobacteraceae</taxon>
        <taxon>Altererythrobacter</taxon>
    </lineage>
</organism>
<sequence length="334" mass="36336">MGWRVRAGLLALAGAALSTPMVGALANEAEAPVPAMPAELASFHAKDQRLQDIGWQLVTGNAPFCERTQLAVGLQLQDMAVFSEPAAIRSALGLKGDFAVQTVAEGSPAAEHFHANEEVIALDGDAFGAWPAEERNHWQRLARAHDAIDASLAQDGGVTITPLAGAAITLSGVPACASRFELGSGHKRALAEGKRVIFGEDFVGFTFPEEELAAVIAHELSHNLLAHRVWLDTHGRKRKNVRASEREADRLMPWLLTNAGYEPEAALRFMERWGPNHSAGIFRARTHEGWDERAVHIAAEIERVKTHRAPDGSADWKTHFRRELGENGELTPLD</sequence>
<protein>
    <recommendedName>
        <fullName evidence="4">Peptidase family M48</fullName>
    </recommendedName>
</protein>
<dbReference type="Proteomes" id="UP000194420">
    <property type="component" value="Unassembled WGS sequence"/>
</dbReference>
<evidence type="ECO:0000313" key="3">
    <source>
        <dbReference type="Proteomes" id="UP000194420"/>
    </source>
</evidence>
<keyword evidence="1" id="KW-0732">Signal</keyword>
<gene>
    <name evidence="2" type="ORF">SAMN06297468_1181</name>
</gene>